<evidence type="ECO:0000256" key="2">
    <source>
        <dbReference type="ARBA" id="ARBA00022448"/>
    </source>
</evidence>
<proteinExistence type="predicted"/>
<feature type="transmembrane region" description="Helical" evidence="6">
    <location>
        <begin position="373"/>
        <end position="395"/>
    </location>
</feature>
<dbReference type="PANTHER" id="PTHR43385">
    <property type="entry name" value="RIBOFLAVIN TRANSPORTER RIBJ"/>
    <property type="match status" value="1"/>
</dbReference>
<keyword evidence="5 6" id="KW-0472">Membrane</keyword>
<gene>
    <name evidence="7" type="ORF">BpHYR1_030211</name>
</gene>
<comment type="subcellular location">
    <subcellularLocation>
        <location evidence="1">Membrane</location>
        <topology evidence="1">Multi-pass membrane protein</topology>
    </subcellularLocation>
</comment>
<feature type="transmembrane region" description="Helical" evidence="6">
    <location>
        <begin position="434"/>
        <end position="455"/>
    </location>
</feature>
<dbReference type="Proteomes" id="UP000276133">
    <property type="component" value="Unassembled WGS sequence"/>
</dbReference>
<reference evidence="7 8" key="1">
    <citation type="journal article" date="2018" name="Sci. Rep.">
        <title>Genomic signatures of local adaptation to the degree of environmental predictability in rotifers.</title>
        <authorList>
            <person name="Franch-Gras L."/>
            <person name="Hahn C."/>
            <person name="Garcia-Roger E.M."/>
            <person name="Carmona M.J."/>
            <person name="Serra M."/>
            <person name="Gomez A."/>
        </authorList>
    </citation>
    <scope>NUCLEOTIDE SEQUENCE [LARGE SCALE GENOMIC DNA]</scope>
    <source>
        <strain evidence="7">HYR1</strain>
    </source>
</reference>
<dbReference type="AlphaFoldDB" id="A0A3M7RCU1"/>
<dbReference type="OrthoDB" id="410267at2759"/>
<keyword evidence="4 6" id="KW-1133">Transmembrane helix</keyword>
<feature type="transmembrane region" description="Helical" evidence="6">
    <location>
        <begin position="206"/>
        <end position="228"/>
    </location>
</feature>
<comment type="caution">
    <text evidence="7">The sequence shown here is derived from an EMBL/GenBank/DDBJ whole genome shotgun (WGS) entry which is preliminary data.</text>
</comment>
<evidence type="ECO:0000256" key="3">
    <source>
        <dbReference type="ARBA" id="ARBA00022692"/>
    </source>
</evidence>
<dbReference type="PANTHER" id="PTHR43385:SF1">
    <property type="entry name" value="RIBOFLAVIN TRANSPORTER RIBJ"/>
    <property type="match status" value="1"/>
</dbReference>
<feature type="transmembrane region" description="Helical" evidence="6">
    <location>
        <begin position="12"/>
        <end position="32"/>
    </location>
</feature>
<evidence type="ECO:0000313" key="7">
    <source>
        <dbReference type="EMBL" id="RNA21383.1"/>
    </source>
</evidence>
<feature type="transmembrane region" description="Helical" evidence="6">
    <location>
        <begin position="146"/>
        <end position="163"/>
    </location>
</feature>
<evidence type="ECO:0000256" key="5">
    <source>
        <dbReference type="ARBA" id="ARBA00023136"/>
    </source>
</evidence>
<feature type="transmembrane region" description="Helical" evidence="6">
    <location>
        <begin position="407"/>
        <end position="428"/>
    </location>
</feature>
<feature type="transmembrane region" description="Helical" evidence="6">
    <location>
        <begin position="57"/>
        <end position="77"/>
    </location>
</feature>
<feature type="transmembrane region" description="Helical" evidence="6">
    <location>
        <begin position="280"/>
        <end position="302"/>
    </location>
</feature>
<dbReference type="GO" id="GO:0016020">
    <property type="term" value="C:membrane"/>
    <property type="evidence" value="ECO:0007669"/>
    <property type="project" value="UniProtKB-SubCell"/>
</dbReference>
<keyword evidence="8" id="KW-1185">Reference proteome</keyword>
<dbReference type="SUPFAM" id="SSF103473">
    <property type="entry name" value="MFS general substrate transporter"/>
    <property type="match status" value="1"/>
</dbReference>
<dbReference type="EMBL" id="REGN01003674">
    <property type="protein sequence ID" value="RNA21383.1"/>
    <property type="molecule type" value="Genomic_DNA"/>
</dbReference>
<dbReference type="InterPro" id="IPR052983">
    <property type="entry name" value="MFS_Riboflavin_Transporter"/>
</dbReference>
<sequence length="465" mass="52169">MLYKLLPYEHKKWATLIGGFLIHFSLGSYYSFGNLSPYMISYLREYVGIDIRYSKSIWISTLFNLAFAAGTLTSGFMNSKYKINLKLTIFSGCLIMSAGVAFTFFTIKISYFLTLLTYGVMIGLGTGFAYIGPLSIAMKWFPEKKGLANSAILFGYGASAIIFDQVQTFYINPNNYAPDKPYSVKHPDEKYFSKLHLDLLDRVPKVFLLLAASYIVLQFIGICLLANFEEKDGQSAISINNQESDRESLVQPLGDINSLGVNYKSPNEGMSLSEAFKSPVYFMIVTIICTVTVAPGFIVAFYKAFGLSFIDDDKFLATVGSVSSIFNSVGRFFWGYMVDKFSFKMCFLFLSTIIIALVSTIYLNKFFEIKVLYLVWVCAIYSCQCGLPVMVPTTIAKCFGQKNFNAIFGSIHFFSFPNVCLIALLASYAEQIGWFWLFFIGSCISLIGWSIGFIFDVKKSNGDDI</sequence>
<protein>
    <submittedName>
        <fullName evidence="7">Oxalate:formate antiporter-like isoform X1</fullName>
    </submittedName>
</protein>
<dbReference type="GO" id="GO:0022857">
    <property type="term" value="F:transmembrane transporter activity"/>
    <property type="evidence" value="ECO:0007669"/>
    <property type="project" value="InterPro"/>
</dbReference>
<organism evidence="7 8">
    <name type="scientific">Brachionus plicatilis</name>
    <name type="common">Marine rotifer</name>
    <name type="synonym">Brachionus muelleri</name>
    <dbReference type="NCBI Taxonomy" id="10195"/>
    <lineage>
        <taxon>Eukaryota</taxon>
        <taxon>Metazoa</taxon>
        <taxon>Spiralia</taxon>
        <taxon>Gnathifera</taxon>
        <taxon>Rotifera</taxon>
        <taxon>Eurotatoria</taxon>
        <taxon>Monogononta</taxon>
        <taxon>Pseudotrocha</taxon>
        <taxon>Ploima</taxon>
        <taxon>Brachionidae</taxon>
        <taxon>Brachionus</taxon>
    </lineage>
</organism>
<feature type="transmembrane region" description="Helical" evidence="6">
    <location>
        <begin position="314"/>
        <end position="334"/>
    </location>
</feature>
<feature type="transmembrane region" description="Helical" evidence="6">
    <location>
        <begin position="89"/>
        <end position="109"/>
    </location>
</feature>
<dbReference type="Gene3D" id="1.20.1250.20">
    <property type="entry name" value="MFS general substrate transporter like domains"/>
    <property type="match status" value="2"/>
</dbReference>
<evidence type="ECO:0000256" key="6">
    <source>
        <dbReference type="SAM" id="Phobius"/>
    </source>
</evidence>
<feature type="transmembrane region" description="Helical" evidence="6">
    <location>
        <begin position="346"/>
        <end position="367"/>
    </location>
</feature>
<evidence type="ECO:0000256" key="4">
    <source>
        <dbReference type="ARBA" id="ARBA00022989"/>
    </source>
</evidence>
<dbReference type="InterPro" id="IPR036259">
    <property type="entry name" value="MFS_trans_sf"/>
</dbReference>
<evidence type="ECO:0000313" key="8">
    <source>
        <dbReference type="Proteomes" id="UP000276133"/>
    </source>
</evidence>
<evidence type="ECO:0000256" key="1">
    <source>
        <dbReference type="ARBA" id="ARBA00004141"/>
    </source>
</evidence>
<accession>A0A3M7RCU1</accession>
<keyword evidence="2" id="KW-0813">Transport</keyword>
<keyword evidence="3 6" id="KW-0812">Transmembrane</keyword>
<feature type="transmembrane region" description="Helical" evidence="6">
    <location>
        <begin position="115"/>
        <end position="134"/>
    </location>
</feature>
<dbReference type="Pfam" id="PF07690">
    <property type="entry name" value="MFS_1"/>
    <property type="match status" value="1"/>
</dbReference>
<name>A0A3M7RCU1_BRAPC</name>
<dbReference type="InterPro" id="IPR011701">
    <property type="entry name" value="MFS"/>
</dbReference>